<reference evidence="1" key="2">
    <citation type="submission" date="2020-09" db="EMBL/GenBank/DDBJ databases">
        <authorList>
            <person name="Sun Q."/>
            <person name="Zhou Y."/>
        </authorList>
    </citation>
    <scope>NUCLEOTIDE SEQUENCE</scope>
    <source>
        <strain evidence="1">CGMCC 1.15179</strain>
    </source>
</reference>
<proteinExistence type="predicted"/>
<sequence length="152" mass="17225">MMHDSSPEAVADASTVYNMFVEGVLAETGYFRFYNGLNKIGKMPGMTRGIGYIKRDESCHIGTFLLQRFICKHPHIYRRVEKKLEELAPLAFAITEKGLEGKEINAFGVSRGDTRRFSQRQLAARMEVLARVRSKTIKEIYQTSDATVGMEP</sequence>
<keyword evidence="2" id="KW-1185">Reference proteome</keyword>
<gene>
    <name evidence="1" type="ORF">GCM10011571_33930</name>
</gene>
<accession>A0A8J2VKV8</accession>
<evidence type="ECO:0000313" key="1">
    <source>
        <dbReference type="EMBL" id="GGE29007.1"/>
    </source>
</evidence>
<dbReference type="Gene3D" id="1.10.620.20">
    <property type="entry name" value="Ribonucleotide Reductase, subunit A"/>
    <property type="match status" value="1"/>
</dbReference>
<comment type="caution">
    <text evidence="1">The sequence shown here is derived from an EMBL/GenBank/DDBJ whole genome shotgun (WGS) entry which is preliminary data.</text>
</comment>
<dbReference type="EMBL" id="BMHQ01000019">
    <property type="protein sequence ID" value="GGE29007.1"/>
    <property type="molecule type" value="Genomic_DNA"/>
</dbReference>
<organism evidence="1 2">
    <name type="scientific">Marinithermofilum abyssi</name>
    <dbReference type="NCBI Taxonomy" id="1571185"/>
    <lineage>
        <taxon>Bacteria</taxon>
        <taxon>Bacillati</taxon>
        <taxon>Bacillota</taxon>
        <taxon>Bacilli</taxon>
        <taxon>Bacillales</taxon>
        <taxon>Thermoactinomycetaceae</taxon>
        <taxon>Marinithermofilum</taxon>
    </lineage>
</organism>
<dbReference type="Proteomes" id="UP000625210">
    <property type="component" value="Unassembled WGS sequence"/>
</dbReference>
<evidence type="ECO:0000313" key="2">
    <source>
        <dbReference type="Proteomes" id="UP000625210"/>
    </source>
</evidence>
<dbReference type="AlphaFoldDB" id="A0A8J2VKV8"/>
<protein>
    <submittedName>
        <fullName evidence="1">Uncharacterized protein</fullName>
    </submittedName>
</protein>
<name>A0A8J2VKV8_9BACL</name>
<dbReference type="InterPro" id="IPR012348">
    <property type="entry name" value="RNR-like"/>
</dbReference>
<dbReference type="InterPro" id="IPR009078">
    <property type="entry name" value="Ferritin-like_SF"/>
</dbReference>
<dbReference type="SUPFAM" id="SSF47240">
    <property type="entry name" value="Ferritin-like"/>
    <property type="match status" value="1"/>
</dbReference>
<reference evidence="1" key="1">
    <citation type="journal article" date="2014" name="Int. J. Syst. Evol. Microbiol.">
        <title>Complete genome sequence of Corynebacterium casei LMG S-19264T (=DSM 44701T), isolated from a smear-ripened cheese.</title>
        <authorList>
            <consortium name="US DOE Joint Genome Institute (JGI-PGF)"/>
            <person name="Walter F."/>
            <person name="Albersmeier A."/>
            <person name="Kalinowski J."/>
            <person name="Ruckert C."/>
        </authorList>
    </citation>
    <scope>NUCLEOTIDE SEQUENCE</scope>
    <source>
        <strain evidence="1">CGMCC 1.15179</strain>
    </source>
</reference>
<dbReference type="GO" id="GO:0016491">
    <property type="term" value="F:oxidoreductase activity"/>
    <property type="evidence" value="ECO:0007669"/>
    <property type="project" value="InterPro"/>
</dbReference>